<feature type="compositionally biased region" description="Acidic residues" evidence="7">
    <location>
        <begin position="132"/>
        <end position="146"/>
    </location>
</feature>
<keyword evidence="2 6" id="KW-0853">WD repeat</keyword>
<dbReference type="GO" id="GO:0030674">
    <property type="term" value="F:protein-macromolecule adaptor activity"/>
    <property type="evidence" value="ECO:0007669"/>
    <property type="project" value="TreeGrafter"/>
</dbReference>
<evidence type="ECO:0000313" key="8">
    <source>
        <dbReference type="EMBL" id="RVX75052.1"/>
    </source>
</evidence>
<protein>
    <submittedName>
        <fullName evidence="8">Uncharacterized protein</fullName>
    </submittedName>
</protein>
<dbReference type="Proteomes" id="UP000288859">
    <property type="component" value="Unassembled WGS sequence"/>
</dbReference>
<evidence type="ECO:0000256" key="4">
    <source>
        <dbReference type="ARBA" id="ARBA00022786"/>
    </source>
</evidence>
<dbReference type="VEuPathDB" id="FungiDB:PV10_04661"/>
<dbReference type="InterPro" id="IPR015943">
    <property type="entry name" value="WD40/YVTN_repeat-like_dom_sf"/>
</dbReference>
<dbReference type="InterPro" id="IPR036322">
    <property type="entry name" value="WD40_repeat_dom_sf"/>
</dbReference>
<evidence type="ECO:0000256" key="2">
    <source>
        <dbReference type="ARBA" id="ARBA00022574"/>
    </source>
</evidence>
<feature type="region of interest" description="Disordered" evidence="7">
    <location>
        <begin position="69"/>
        <end position="146"/>
    </location>
</feature>
<dbReference type="InterPro" id="IPR019775">
    <property type="entry name" value="WD40_repeat_CS"/>
</dbReference>
<dbReference type="SUPFAM" id="SSF50978">
    <property type="entry name" value="WD40 repeat-like"/>
    <property type="match status" value="1"/>
</dbReference>
<dbReference type="Pfam" id="PF00400">
    <property type="entry name" value="WD40"/>
    <property type="match status" value="4"/>
</dbReference>
<evidence type="ECO:0000256" key="7">
    <source>
        <dbReference type="SAM" id="MobiDB-lite"/>
    </source>
</evidence>
<dbReference type="EMBL" id="NAJM01000003">
    <property type="protein sequence ID" value="RVX75052.1"/>
    <property type="molecule type" value="Genomic_DNA"/>
</dbReference>
<feature type="region of interest" description="Disordered" evidence="7">
    <location>
        <begin position="1"/>
        <end position="44"/>
    </location>
</feature>
<feature type="compositionally biased region" description="Low complexity" evidence="7">
    <location>
        <begin position="101"/>
        <end position="113"/>
    </location>
</feature>
<gene>
    <name evidence="8" type="ORF">B0A52_01329</name>
</gene>
<feature type="compositionally biased region" description="Basic and acidic residues" evidence="7">
    <location>
        <begin position="114"/>
        <end position="131"/>
    </location>
</feature>
<evidence type="ECO:0000313" key="9">
    <source>
        <dbReference type="Proteomes" id="UP000288859"/>
    </source>
</evidence>
<feature type="repeat" description="WD" evidence="6">
    <location>
        <begin position="267"/>
        <end position="308"/>
    </location>
</feature>
<name>A0A438NH40_EXOME</name>
<dbReference type="InterPro" id="IPR051865">
    <property type="entry name" value="WD-repeat_CDT2_adapter"/>
</dbReference>
<sequence>MDRTPERSSRAEGVTFALPPTENRSPRRSQRVKKNPSVTPKRFTKFFTPRHRNVQRAARASRKALQELSSARLNSRADTVSQLQLPGNDDADRPAKKRRLSFSSIASIPSSPIKRAEKHDQPYLDPQHDDPCIETDNDDDDFGDDCLDEDQHDIPRIYPPRILPYRTISSSASILSKQLGGRTAVGETNDSRLWEHDTAHFYSSPGDVCNYSGTFPASAALPFCVASFNNTPLVAVADEDGNVRIHNAWDEVRNKGYVRFPTVIKTWRAHDNAIMDLEISSDDKLIASASGDQTSHIYNIDRGVSVYNLLGHTGSVKRIQFQPGSGNQILASCSRDGTVCMWDLRSPQIEGPTLMTKMSRLEREIWSQTKQISPENEITEAHTSFDKYKKSRGKRQAGTVAGRAEFAITTCTFISESRAHLLATASENDAIIKLWDMRTSFTQTNRPTPVSITQEPASHAQHRQFGVTSIAMSSDSSRLYSACRDHTIYAYSTSHLVLGGAPEMSACSTARSKPLKTSRQGLGPLYGFRHPDLRIATFYDKLAVRSSHLEQHTENGNSAEMIAIGSGQECAVVFPTNERYLNKASRQQSPLESRSKPRLTRLSSMSDRVASKVSVAEGDMDDFPIYHHGTALVGGHTKEVTAVAWANNGNLITVADDYTSRCWRWNPEKARALRLNTDRDMARHNSGWAAVRPEFDDADDDDDDV</sequence>
<feature type="region of interest" description="Disordered" evidence="7">
    <location>
        <begin position="583"/>
        <end position="604"/>
    </location>
</feature>
<keyword evidence="3" id="KW-0677">Repeat</keyword>
<evidence type="ECO:0000256" key="5">
    <source>
        <dbReference type="ARBA" id="ARBA00038344"/>
    </source>
</evidence>
<accession>A0A438NH40</accession>
<evidence type="ECO:0000256" key="3">
    <source>
        <dbReference type="ARBA" id="ARBA00022737"/>
    </source>
</evidence>
<proteinExistence type="inferred from homology"/>
<dbReference type="OrthoDB" id="2096344at2759"/>
<feature type="repeat" description="WD" evidence="6">
    <location>
        <begin position="309"/>
        <end position="346"/>
    </location>
</feature>
<dbReference type="GO" id="GO:0005634">
    <property type="term" value="C:nucleus"/>
    <property type="evidence" value="ECO:0007669"/>
    <property type="project" value="TreeGrafter"/>
</dbReference>
<feature type="compositionally biased region" description="Basic and acidic residues" evidence="7">
    <location>
        <begin position="1"/>
        <end position="10"/>
    </location>
</feature>
<comment type="caution">
    <text evidence="8">The sequence shown here is derived from an EMBL/GenBank/DDBJ whole genome shotgun (WGS) entry which is preliminary data.</text>
</comment>
<dbReference type="SMART" id="SM00320">
    <property type="entry name" value="WD40"/>
    <property type="match status" value="6"/>
</dbReference>
<reference evidence="8 9" key="1">
    <citation type="submission" date="2017-03" db="EMBL/GenBank/DDBJ databases">
        <title>Genomes of endolithic fungi from Antarctica.</title>
        <authorList>
            <person name="Coleine C."/>
            <person name="Masonjones S."/>
            <person name="Stajich J.E."/>
        </authorList>
    </citation>
    <scope>NUCLEOTIDE SEQUENCE [LARGE SCALE GENOMIC DNA]</scope>
    <source>
        <strain evidence="8 9">CCFEE 6314</strain>
    </source>
</reference>
<dbReference type="PROSITE" id="PS50082">
    <property type="entry name" value="WD_REPEATS_2"/>
    <property type="match status" value="2"/>
</dbReference>
<feature type="compositionally biased region" description="Polar residues" evidence="7">
    <location>
        <begin position="69"/>
        <end position="85"/>
    </location>
</feature>
<dbReference type="Gene3D" id="2.130.10.10">
    <property type="entry name" value="YVTN repeat-like/Quinoprotein amine dehydrogenase"/>
    <property type="match status" value="3"/>
</dbReference>
<evidence type="ECO:0000256" key="6">
    <source>
        <dbReference type="PROSITE-ProRule" id="PRU00221"/>
    </source>
</evidence>
<dbReference type="PROSITE" id="PS50294">
    <property type="entry name" value="WD_REPEATS_REGION"/>
    <property type="match status" value="1"/>
</dbReference>
<keyword evidence="4" id="KW-0833">Ubl conjugation pathway</keyword>
<dbReference type="AlphaFoldDB" id="A0A438NH40"/>
<dbReference type="GO" id="GO:0043161">
    <property type="term" value="P:proteasome-mediated ubiquitin-dependent protein catabolic process"/>
    <property type="evidence" value="ECO:0007669"/>
    <property type="project" value="TreeGrafter"/>
</dbReference>
<dbReference type="PROSITE" id="PS00678">
    <property type="entry name" value="WD_REPEATS_1"/>
    <property type="match status" value="1"/>
</dbReference>
<organism evidence="8 9">
    <name type="scientific">Exophiala mesophila</name>
    <name type="common">Black yeast-like fungus</name>
    <dbReference type="NCBI Taxonomy" id="212818"/>
    <lineage>
        <taxon>Eukaryota</taxon>
        <taxon>Fungi</taxon>
        <taxon>Dikarya</taxon>
        <taxon>Ascomycota</taxon>
        <taxon>Pezizomycotina</taxon>
        <taxon>Eurotiomycetes</taxon>
        <taxon>Chaetothyriomycetidae</taxon>
        <taxon>Chaetothyriales</taxon>
        <taxon>Herpotrichiellaceae</taxon>
        <taxon>Exophiala</taxon>
    </lineage>
</organism>
<dbReference type="PANTHER" id="PTHR22852">
    <property type="entry name" value="LETHAL 2 DENTICLELESS PROTEIN RETINOIC ACID-REGULATED NUCLEAR MATRIX-ASSOCIATED PROTEIN"/>
    <property type="match status" value="1"/>
</dbReference>
<evidence type="ECO:0000256" key="1">
    <source>
        <dbReference type="ARBA" id="ARBA00004906"/>
    </source>
</evidence>
<comment type="pathway">
    <text evidence="1">Protein modification; protein ubiquitination.</text>
</comment>
<comment type="similarity">
    <text evidence="5">Belongs to the WD repeat cdt2 family.</text>
</comment>
<dbReference type="PANTHER" id="PTHR22852:SF0">
    <property type="entry name" value="DENTICLELESS PROTEIN HOMOLOG"/>
    <property type="match status" value="1"/>
</dbReference>
<dbReference type="InterPro" id="IPR001680">
    <property type="entry name" value="WD40_rpt"/>
</dbReference>